<dbReference type="EMBL" id="JAQQLI010000005">
    <property type="protein sequence ID" value="MDC7785036.1"/>
    <property type="molecule type" value="Genomic_DNA"/>
</dbReference>
<feature type="chain" id="PRO_5046941125" evidence="1">
    <location>
        <begin position="29"/>
        <end position="129"/>
    </location>
</feature>
<comment type="caution">
    <text evidence="2">The sequence shown here is derived from an EMBL/GenBank/DDBJ whole genome shotgun (WGS) entry which is preliminary data.</text>
</comment>
<dbReference type="RefSeq" id="WP_272775887.1">
    <property type="nucleotide sequence ID" value="NZ_JAQQLI010000005.1"/>
</dbReference>
<sequence>MLTKRTLLTTIPAVLAGAALVATGPALAHNPQPRHGGRIVIAGNFHVELVIKGATVSAYLLGHDDKPRDAAGHQGLAILVVDGKSQRVPLAAAEGNRLDGTAPAPLPDGVKGVVQITTPTGATAQAKFN</sequence>
<evidence type="ECO:0000313" key="2">
    <source>
        <dbReference type="EMBL" id="MDC7785036.1"/>
    </source>
</evidence>
<protein>
    <submittedName>
        <fullName evidence="2">Uncharacterized protein</fullName>
    </submittedName>
</protein>
<keyword evidence="1" id="KW-0732">Signal</keyword>
<reference evidence="2" key="2">
    <citation type="submission" date="2023-02" db="EMBL/GenBank/DDBJ databases">
        <authorList>
            <person name="Rayyan A."/>
            <person name="Meyer T."/>
            <person name="Kyndt J.A."/>
        </authorList>
    </citation>
    <scope>NUCLEOTIDE SEQUENCE</scope>
    <source>
        <strain evidence="2">DSM 9987</strain>
    </source>
</reference>
<accession>A0ABT5J5Z3</accession>
<dbReference type="Proteomes" id="UP001165652">
    <property type="component" value="Unassembled WGS sequence"/>
</dbReference>
<feature type="signal peptide" evidence="1">
    <location>
        <begin position="1"/>
        <end position="28"/>
    </location>
</feature>
<evidence type="ECO:0000313" key="3">
    <source>
        <dbReference type="Proteomes" id="UP001165652"/>
    </source>
</evidence>
<proteinExistence type="predicted"/>
<gene>
    <name evidence="2" type="ORF">PQJ73_05015</name>
</gene>
<reference evidence="2" key="1">
    <citation type="journal article" date="2023" name="Microbiol Resour">
        <title>Genome Sequences of Rhodoplanes serenus and Two Thermotolerant Strains, Rhodoplanes tepidamans and 'Rhodoplanes cryptolactis,' Further Refine the Genus.</title>
        <authorList>
            <person name="Rayyan A.A."/>
            <person name="Kyndt J.A."/>
        </authorList>
    </citation>
    <scope>NUCLEOTIDE SEQUENCE</scope>
    <source>
        <strain evidence="2">DSM 9987</strain>
    </source>
</reference>
<keyword evidence="3" id="KW-1185">Reference proteome</keyword>
<evidence type="ECO:0000256" key="1">
    <source>
        <dbReference type="SAM" id="SignalP"/>
    </source>
</evidence>
<organism evidence="2 3">
    <name type="scientific">Rhodoplanes tepidamans</name>
    <name type="common">Rhodoplanes cryptolactis</name>
    <dbReference type="NCBI Taxonomy" id="200616"/>
    <lineage>
        <taxon>Bacteria</taxon>
        <taxon>Pseudomonadati</taxon>
        <taxon>Pseudomonadota</taxon>
        <taxon>Alphaproteobacteria</taxon>
        <taxon>Hyphomicrobiales</taxon>
        <taxon>Nitrobacteraceae</taxon>
        <taxon>Rhodoplanes</taxon>
    </lineage>
</organism>
<name>A0ABT5J5Z3_RHOTP</name>